<dbReference type="Gene3D" id="1.10.10.10">
    <property type="entry name" value="Winged helix-like DNA-binding domain superfamily/Winged helix DNA-binding domain"/>
    <property type="match status" value="1"/>
</dbReference>
<keyword evidence="1" id="KW-0805">Transcription regulation</keyword>
<feature type="domain" description="HTH gntR-type" evidence="4">
    <location>
        <begin position="11"/>
        <end position="79"/>
    </location>
</feature>
<dbReference type="InterPro" id="IPR000524">
    <property type="entry name" value="Tscrpt_reg_HTH_GntR"/>
</dbReference>
<dbReference type="InterPro" id="IPR036390">
    <property type="entry name" value="WH_DNA-bd_sf"/>
</dbReference>
<dbReference type="Pfam" id="PF00392">
    <property type="entry name" value="GntR"/>
    <property type="match status" value="1"/>
</dbReference>
<organism evidence="5 6">
    <name type="scientific">Clostridium innocuum</name>
    <dbReference type="NCBI Taxonomy" id="1522"/>
    <lineage>
        <taxon>Bacteria</taxon>
        <taxon>Bacillati</taxon>
        <taxon>Bacillota</taxon>
        <taxon>Clostridia</taxon>
        <taxon>Eubacteriales</taxon>
        <taxon>Clostridiaceae</taxon>
        <taxon>Clostridium</taxon>
    </lineage>
</organism>
<gene>
    <name evidence="5" type="ORF">CIAN88_17615</name>
</gene>
<name>A0A099I3X0_CLOIN</name>
<dbReference type="GO" id="GO:0003677">
    <property type="term" value="F:DNA binding"/>
    <property type="evidence" value="ECO:0007669"/>
    <property type="project" value="UniProtKB-KW"/>
</dbReference>
<dbReference type="GO" id="GO:0045892">
    <property type="term" value="P:negative regulation of DNA-templated transcription"/>
    <property type="evidence" value="ECO:0007669"/>
    <property type="project" value="TreeGrafter"/>
</dbReference>
<dbReference type="SMART" id="SM00345">
    <property type="entry name" value="HTH_GNTR"/>
    <property type="match status" value="1"/>
</dbReference>
<evidence type="ECO:0000313" key="5">
    <source>
        <dbReference type="EMBL" id="KGJ51922.1"/>
    </source>
</evidence>
<dbReference type="CDD" id="cd07377">
    <property type="entry name" value="WHTH_GntR"/>
    <property type="match status" value="1"/>
</dbReference>
<dbReference type="InterPro" id="IPR050679">
    <property type="entry name" value="Bact_HTH_transcr_reg"/>
</dbReference>
<sequence length="243" mass="27964">MEKLDFGKGAVPLYIQIKKIIKDKILSKEYAPGDSLPSEAQLQEIFHVSRITARQAIAQLESEGLVERARGKGTRVLFQNKIEEQLAGIKSFTNEMLERGIQPGTRWAHIELVKADRHVADIFGCKKGDLVYRLDRVRTGDDVPIVYFVSYFSRDRNLPLEDEKYTGSMYALLDELNIRKPVKTRENFKAITARKEEAEKLDIKKGDPLLIRERVSYDHEGNVLEYTISYYLGERYSYSIELG</sequence>
<keyword evidence="2" id="KW-0238">DNA-binding</keyword>
<dbReference type="SMART" id="SM00866">
    <property type="entry name" value="UTRA"/>
    <property type="match status" value="1"/>
</dbReference>
<dbReference type="PANTHER" id="PTHR44846">
    <property type="entry name" value="MANNOSYL-D-GLYCERATE TRANSPORT/METABOLISM SYSTEM REPRESSOR MNGR-RELATED"/>
    <property type="match status" value="1"/>
</dbReference>
<dbReference type="PRINTS" id="PR00035">
    <property type="entry name" value="HTHGNTR"/>
</dbReference>
<protein>
    <submittedName>
        <fullName evidence="5">GntR family transcriptional regulator</fullName>
    </submittedName>
</protein>
<dbReference type="AlphaFoldDB" id="A0A099I3X0"/>
<dbReference type="InterPro" id="IPR036388">
    <property type="entry name" value="WH-like_DNA-bd_sf"/>
</dbReference>
<dbReference type="SUPFAM" id="SSF46785">
    <property type="entry name" value="Winged helix' DNA-binding domain"/>
    <property type="match status" value="1"/>
</dbReference>
<dbReference type="InterPro" id="IPR028978">
    <property type="entry name" value="Chorismate_lyase_/UTRA_dom_sf"/>
</dbReference>
<evidence type="ECO:0000259" key="4">
    <source>
        <dbReference type="PROSITE" id="PS50949"/>
    </source>
</evidence>
<evidence type="ECO:0000313" key="6">
    <source>
        <dbReference type="Proteomes" id="UP000030008"/>
    </source>
</evidence>
<dbReference type="PANTHER" id="PTHR44846:SF1">
    <property type="entry name" value="MANNOSYL-D-GLYCERATE TRANSPORT_METABOLISM SYSTEM REPRESSOR MNGR-RELATED"/>
    <property type="match status" value="1"/>
</dbReference>
<dbReference type="InterPro" id="IPR011663">
    <property type="entry name" value="UTRA"/>
</dbReference>
<proteinExistence type="predicted"/>
<keyword evidence="3" id="KW-0804">Transcription</keyword>
<dbReference type="GO" id="GO:0003700">
    <property type="term" value="F:DNA-binding transcription factor activity"/>
    <property type="evidence" value="ECO:0007669"/>
    <property type="project" value="InterPro"/>
</dbReference>
<dbReference type="SUPFAM" id="SSF64288">
    <property type="entry name" value="Chorismate lyase-like"/>
    <property type="match status" value="1"/>
</dbReference>
<evidence type="ECO:0000256" key="3">
    <source>
        <dbReference type="ARBA" id="ARBA00023163"/>
    </source>
</evidence>
<dbReference type="Gene3D" id="3.40.1410.10">
    <property type="entry name" value="Chorismate lyase-like"/>
    <property type="match status" value="1"/>
</dbReference>
<dbReference type="Proteomes" id="UP000030008">
    <property type="component" value="Unassembled WGS sequence"/>
</dbReference>
<evidence type="ECO:0000256" key="1">
    <source>
        <dbReference type="ARBA" id="ARBA00023015"/>
    </source>
</evidence>
<dbReference type="Pfam" id="PF07702">
    <property type="entry name" value="UTRA"/>
    <property type="match status" value="1"/>
</dbReference>
<dbReference type="PROSITE" id="PS50949">
    <property type="entry name" value="HTH_GNTR"/>
    <property type="match status" value="1"/>
</dbReference>
<evidence type="ECO:0000256" key="2">
    <source>
        <dbReference type="ARBA" id="ARBA00023125"/>
    </source>
</evidence>
<accession>A0A099I3X0</accession>
<dbReference type="FunFam" id="1.10.10.10:FF:000079">
    <property type="entry name" value="GntR family transcriptional regulator"/>
    <property type="match status" value="1"/>
</dbReference>
<dbReference type="RefSeq" id="WP_044907084.1">
    <property type="nucleotide sequence ID" value="NZ_JQIF01000092.1"/>
</dbReference>
<dbReference type="EMBL" id="JQIF01000092">
    <property type="protein sequence ID" value="KGJ51922.1"/>
    <property type="molecule type" value="Genomic_DNA"/>
</dbReference>
<comment type="caution">
    <text evidence="5">The sequence shown here is derived from an EMBL/GenBank/DDBJ whole genome shotgun (WGS) entry which is preliminary data.</text>
</comment>
<reference evidence="5 6" key="1">
    <citation type="submission" date="2014-08" db="EMBL/GenBank/DDBJ databases">
        <title>Clostridium innocuum, an unnegligible vancomycin-resistant pathogen causing extra-intestinal infections.</title>
        <authorList>
            <person name="Feng Y."/>
            <person name="Chiu C.-H."/>
        </authorList>
    </citation>
    <scope>NUCLEOTIDE SEQUENCE [LARGE SCALE GENOMIC DNA]</scope>
    <source>
        <strain evidence="5 6">AN88</strain>
    </source>
</reference>